<proteinExistence type="predicted"/>
<dbReference type="AlphaFoldDB" id="A0A160P908"/>
<evidence type="ECO:0008006" key="4">
    <source>
        <dbReference type="Google" id="ProtNLM"/>
    </source>
</evidence>
<name>A0A160P908_STRLU</name>
<feature type="region of interest" description="Disordered" evidence="1">
    <location>
        <begin position="195"/>
        <end position="255"/>
    </location>
</feature>
<sequence>MARIRTIKPEAFESEDLASVDVTAVVTFFGLLTHADDAGRHRDNAAIVAGRLWALRPGHTPTHVAQDLEQLAERGLICRYTGCDGKTWLHIVTWDRHQKINRPSASRLPRCPQHDAARACGECGLARCPGRGHSRDGGQSAPGFTDEVPARRAQGADSVNIHGGLTRPETAVPTLASEEVTRTTPAAGGVIAATSSEDPHATLSADETAGQSVSSTSDGVTADTFTEGSRSGSRILDLGSSRRGREAPAPGTSPDSVLETVEAVEASTLSAKMLIAEYVRGCESRPPRAFLGHLGRMIRELLDEGFEPDVLRPALERLRAKSLHPSVLPSLVNEAINPPVPACGPSSASGAGPWSAASPAYTPYMNPAAPTGTFGVAL</sequence>
<gene>
    <name evidence="2" type="ORF">SLA_7198</name>
</gene>
<dbReference type="KEGG" id="slau:SLA_7198"/>
<evidence type="ECO:0000313" key="2">
    <source>
        <dbReference type="EMBL" id="BAU88064.1"/>
    </source>
</evidence>
<evidence type="ECO:0000313" key="3">
    <source>
        <dbReference type="Proteomes" id="UP000217676"/>
    </source>
</evidence>
<keyword evidence="3" id="KW-1185">Reference proteome</keyword>
<dbReference type="Proteomes" id="UP000217676">
    <property type="component" value="Chromosome"/>
</dbReference>
<dbReference type="EMBL" id="AP017424">
    <property type="protein sequence ID" value="BAU88064.1"/>
    <property type="molecule type" value="Genomic_DNA"/>
</dbReference>
<protein>
    <recommendedName>
        <fullName evidence="4">Phage or prophage related protein</fullName>
    </recommendedName>
</protein>
<accession>A0A160P908</accession>
<feature type="compositionally biased region" description="Polar residues" evidence="1">
    <location>
        <begin position="209"/>
        <end position="232"/>
    </location>
</feature>
<evidence type="ECO:0000256" key="1">
    <source>
        <dbReference type="SAM" id="MobiDB-lite"/>
    </source>
</evidence>
<organism evidence="2 3">
    <name type="scientific">Streptomyces laurentii</name>
    <dbReference type="NCBI Taxonomy" id="39478"/>
    <lineage>
        <taxon>Bacteria</taxon>
        <taxon>Bacillati</taxon>
        <taxon>Actinomycetota</taxon>
        <taxon>Actinomycetes</taxon>
        <taxon>Kitasatosporales</taxon>
        <taxon>Streptomycetaceae</taxon>
        <taxon>Streptomyces</taxon>
    </lineage>
</organism>
<reference evidence="2 3" key="1">
    <citation type="journal article" date="2016" name="Genome Announc.">
        <title>Complete Genome Sequence of Thiostrepton-Producing Streptomyces laurentii ATCC 31255.</title>
        <authorList>
            <person name="Doi K."/>
            <person name="Fujino Y."/>
            <person name="Nagayoshi Y."/>
            <person name="Ohshima T."/>
            <person name="Ogata S."/>
        </authorList>
    </citation>
    <scope>NUCLEOTIDE SEQUENCE [LARGE SCALE GENOMIC DNA]</scope>
    <source>
        <strain evidence="2 3">ATCC 31255</strain>
    </source>
</reference>